<reference evidence="4" key="1">
    <citation type="journal article" date="2019" name="Nat. Commun.">
        <title>The genome of broomcorn millet.</title>
        <authorList>
            <person name="Zou C."/>
            <person name="Miki D."/>
            <person name="Li D."/>
            <person name="Tang Q."/>
            <person name="Xiao L."/>
            <person name="Rajput S."/>
            <person name="Deng P."/>
            <person name="Jia W."/>
            <person name="Huang R."/>
            <person name="Zhang M."/>
            <person name="Sun Y."/>
            <person name="Hu J."/>
            <person name="Fu X."/>
            <person name="Schnable P.S."/>
            <person name="Li F."/>
            <person name="Zhang H."/>
            <person name="Feng B."/>
            <person name="Zhu X."/>
            <person name="Liu R."/>
            <person name="Schnable J.C."/>
            <person name="Zhu J.-K."/>
            <person name="Zhang H."/>
        </authorList>
    </citation>
    <scope>NUCLEOTIDE SEQUENCE [LARGE SCALE GENOMIC DNA]</scope>
</reference>
<feature type="region of interest" description="Disordered" evidence="1">
    <location>
        <begin position="601"/>
        <end position="625"/>
    </location>
</feature>
<accession>A0A3L6R7P6</accession>
<dbReference type="Proteomes" id="UP000275267">
    <property type="component" value="Unassembled WGS sequence"/>
</dbReference>
<keyword evidence="2" id="KW-0812">Transmembrane</keyword>
<proteinExistence type="predicted"/>
<dbReference type="AlphaFoldDB" id="A0A3L6R7P6"/>
<evidence type="ECO:0000256" key="2">
    <source>
        <dbReference type="SAM" id="Phobius"/>
    </source>
</evidence>
<name>A0A3L6R7P6_PANMI</name>
<gene>
    <name evidence="3" type="ORF">C2845_PM06G03820</name>
</gene>
<keyword evidence="2" id="KW-0472">Membrane</keyword>
<comment type="caution">
    <text evidence="3">The sequence shown here is derived from an EMBL/GenBank/DDBJ whole genome shotgun (WGS) entry which is preliminary data.</text>
</comment>
<protein>
    <submittedName>
        <fullName evidence="3">Uncharacterized protein</fullName>
    </submittedName>
</protein>
<evidence type="ECO:0000313" key="3">
    <source>
        <dbReference type="EMBL" id="RLM97824.1"/>
    </source>
</evidence>
<feature type="region of interest" description="Disordered" evidence="1">
    <location>
        <begin position="363"/>
        <end position="423"/>
    </location>
</feature>
<feature type="compositionally biased region" description="Basic and acidic residues" evidence="1">
    <location>
        <begin position="284"/>
        <end position="301"/>
    </location>
</feature>
<feature type="compositionally biased region" description="Low complexity" evidence="1">
    <location>
        <begin position="61"/>
        <end position="71"/>
    </location>
</feature>
<dbReference type="PANTHER" id="PTHR36810">
    <property type="entry name" value="BNACNNG47150D PROTEIN"/>
    <property type="match status" value="1"/>
</dbReference>
<keyword evidence="4" id="KW-1185">Reference proteome</keyword>
<keyword evidence="2" id="KW-1133">Transmembrane helix</keyword>
<feature type="region of interest" description="Disordered" evidence="1">
    <location>
        <begin position="56"/>
        <end position="87"/>
    </location>
</feature>
<feature type="compositionally biased region" description="Pro residues" evidence="1">
    <location>
        <begin position="10"/>
        <end position="21"/>
    </location>
</feature>
<feature type="region of interest" description="Disordered" evidence="1">
    <location>
        <begin position="1"/>
        <end position="24"/>
    </location>
</feature>
<sequence>MAAHGKPKAAGPPLPPPPPPPEARKGFMRRMFPFLLAANLFVGVYVLVRTYRKDSAKDSATDPATASTSSAGKPVEPVTVPRKELPPIPEDEQRQLYKWMLEEKRKIKPCNAAEKKKLDEEKALLKDWYGQKRIQWKHRTRWFIYPCYIASGEYELKTKAILESGTMDVVFTLDSGGKIILQVQLVLNDDDRKRIQEMRNSAMKRKQQELLGDGYELNFPDSPLSKRLIEKINIQSKGDGRPKLRKSVSLDDLQERAVFSGINVDPRMKASRNLLLQRGVRNTSRFEDPSGSKKGNSKPESKSSSSVKKMINAFEGTSPQGLASDIDASLTDSGIGSTQAGKAIVPFGDNKGSNYRSGKTVLFQHKKSSAPGQIGMSNPTERRSGRSSSGDRANKQKLRENELSRTKRRSQAKHRRSIIGPSYSLERMHSRDYVEHSLNYLVATSSTRIHPHICVTTASKQLKDLLELEHWKSHAHMKHTDKTQEITSVDESIASAQTRSGGFPMLNGWLINQASLAGKSVRVRSVVSVSAPPRRAGVYTLSRSPPPSPSHAPKPETILLLGCSAPFHTSLVPTDSDVPVLLLLLFLLLLLLLGRAHTHLTQPAPTPGRQAGDAGSSSLQLPACY</sequence>
<feature type="compositionally biased region" description="Basic and acidic residues" evidence="1">
    <location>
        <begin position="392"/>
        <end position="405"/>
    </location>
</feature>
<feature type="region of interest" description="Disordered" evidence="1">
    <location>
        <begin position="274"/>
        <end position="307"/>
    </location>
</feature>
<evidence type="ECO:0000313" key="4">
    <source>
        <dbReference type="Proteomes" id="UP000275267"/>
    </source>
</evidence>
<feature type="compositionally biased region" description="Basic residues" evidence="1">
    <location>
        <begin position="406"/>
        <end position="417"/>
    </location>
</feature>
<dbReference type="OrthoDB" id="657766at2759"/>
<dbReference type="EMBL" id="PQIB02000009">
    <property type="protein sequence ID" value="RLM97824.1"/>
    <property type="molecule type" value="Genomic_DNA"/>
</dbReference>
<evidence type="ECO:0000256" key="1">
    <source>
        <dbReference type="SAM" id="MobiDB-lite"/>
    </source>
</evidence>
<feature type="transmembrane region" description="Helical" evidence="2">
    <location>
        <begin position="31"/>
        <end position="48"/>
    </location>
</feature>
<organism evidence="3 4">
    <name type="scientific">Panicum miliaceum</name>
    <name type="common">Proso millet</name>
    <name type="synonym">Broomcorn millet</name>
    <dbReference type="NCBI Taxonomy" id="4540"/>
    <lineage>
        <taxon>Eukaryota</taxon>
        <taxon>Viridiplantae</taxon>
        <taxon>Streptophyta</taxon>
        <taxon>Embryophyta</taxon>
        <taxon>Tracheophyta</taxon>
        <taxon>Spermatophyta</taxon>
        <taxon>Magnoliopsida</taxon>
        <taxon>Liliopsida</taxon>
        <taxon>Poales</taxon>
        <taxon>Poaceae</taxon>
        <taxon>PACMAD clade</taxon>
        <taxon>Panicoideae</taxon>
        <taxon>Panicodae</taxon>
        <taxon>Paniceae</taxon>
        <taxon>Panicinae</taxon>
        <taxon>Panicum</taxon>
        <taxon>Panicum sect. Panicum</taxon>
    </lineage>
</organism>
<dbReference type="PANTHER" id="PTHR36810:SF1">
    <property type="entry name" value="OS05G0232200 PROTEIN"/>
    <property type="match status" value="1"/>
</dbReference>
<feature type="compositionally biased region" description="Polar residues" evidence="1">
    <location>
        <begin position="615"/>
        <end position="625"/>
    </location>
</feature>